<feature type="transmembrane region" description="Helical" evidence="1">
    <location>
        <begin position="159"/>
        <end position="181"/>
    </location>
</feature>
<accession>A0ABQ9EHC5</accession>
<feature type="signal peptide" evidence="2">
    <location>
        <begin position="1"/>
        <end position="15"/>
    </location>
</feature>
<dbReference type="Proteomes" id="UP001217089">
    <property type="component" value="Unassembled WGS sequence"/>
</dbReference>
<proteinExistence type="predicted"/>
<keyword evidence="2" id="KW-0732">Signal</keyword>
<dbReference type="EMBL" id="JARBDR010000917">
    <property type="protein sequence ID" value="KAJ8302982.1"/>
    <property type="molecule type" value="Genomic_DNA"/>
</dbReference>
<name>A0ABQ9EHC5_TEGGR</name>
<keyword evidence="4" id="KW-1185">Reference proteome</keyword>
<gene>
    <name evidence="3" type="ORF">KUTeg_019378</name>
</gene>
<evidence type="ECO:0000313" key="4">
    <source>
        <dbReference type="Proteomes" id="UP001217089"/>
    </source>
</evidence>
<feature type="transmembrane region" description="Helical" evidence="1">
    <location>
        <begin position="134"/>
        <end position="153"/>
    </location>
</feature>
<keyword evidence="1" id="KW-1133">Transmembrane helix</keyword>
<comment type="caution">
    <text evidence="3">The sequence shown here is derived from an EMBL/GenBank/DDBJ whole genome shotgun (WGS) entry which is preliminary data.</text>
</comment>
<evidence type="ECO:0000256" key="1">
    <source>
        <dbReference type="SAM" id="Phobius"/>
    </source>
</evidence>
<sequence length="366" mass="37058">MVVILKVQVVYKVLAEVLVLHLDLESGLVGTGDGFGLGLGVIPGARVIPGAGVCPGFGASVCPGSGVCPGLGCGIAIIPRTGPDDGVGCGVTFGFGCCVTTPGAGVCPGAGVFPGTGVLGWKGAGVTIGFFSSFFYFNLRLGAGVGAGVAFGLGVTPGFGAVIFISTYSLVVVLVLVVDLVPVLSGFGFRVLPVPGVGLSGGLVTPGCGAGVLTRFGYGPGVGLQTDLLQHTSFKSASNLQLLGNEIVNDQKVYYVHKMIKKGFQNAVLCFWLGGLFLEVLSTSTSNHFLLKISSALIKLHRIKETLLYIKYLRLGADVGCGDGCNPGAYVKPGPGVGFGAGVGAFVTEPPLMTPGLGVGRLTYPE</sequence>
<evidence type="ECO:0000256" key="2">
    <source>
        <dbReference type="SAM" id="SignalP"/>
    </source>
</evidence>
<reference evidence="3 4" key="1">
    <citation type="submission" date="2022-12" db="EMBL/GenBank/DDBJ databases">
        <title>Chromosome-level genome of Tegillarca granosa.</title>
        <authorList>
            <person name="Kim J."/>
        </authorList>
    </citation>
    <scope>NUCLEOTIDE SEQUENCE [LARGE SCALE GENOMIC DNA]</scope>
    <source>
        <strain evidence="3">Teg-2019</strain>
        <tissue evidence="3">Adductor muscle</tissue>
    </source>
</reference>
<feature type="chain" id="PRO_5045950841" evidence="2">
    <location>
        <begin position="16"/>
        <end position="366"/>
    </location>
</feature>
<keyword evidence="1" id="KW-0812">Transmembrane</keyword>
<evidence type="ECO:0000313" key="3">
    <source>
        <dbReference type="EMBL" id="KAJ8302982.1"/>
    </source>
</evidence>
<organism evidence="3 4">
    <name type="scientific">Tegillarca granosa</name>
    <name type="common">Malaysian cockle</name>
    <name type="synonym">Anadara granosa</name>
    <dbReference type="NCBI Taxonomy" id="220873"/>
    <lineage>
        <taxon>Eukaryota</taxon>
        <taxon>Metazoa</taxon>
        <taxon>Spiralia</taxon>
        <taxon>Lophotrochozoa</taxon>
        <taxon>Mollusca</taxon>
        <taxon>Bivalvia</taxon>
        <taxon>Autobranchia</taxon>
        <taxon>Pteriomorphia</taxon>
        <taxon>Arcoida</taxon>
        <taxon>Arcoidea</taxon>
        <taxon>Arcidae</taxon>
        <taxon>Tegillarca</taxon>
    </lineage>
</organism>
<protein>
    <submittedName>
        <fullName evidence="3">Uncharacterized protein</fullName>
    </submittedName>
</protein>
<keyword evidence="1" id="KW-0472">Membrane</keyword>